<proteinExistence type="predicted"/>
<dbReference type="EMBL" id="ATBP01000199">
    <property type="protein sequence ID" value="ETR71971.1"/>
    <property type="molecule type" value="Genomic_DNA"/>
</dbReference>
<dbReference type="Proteomes" id="UP000189670">
    <property type="component" value="Unassembled WGS sequence"/>
</dbReference>
<evidence type="ECO:0000313" key="2">
    <source>
        <dbReference type="Proteomes" id="UP000189670"/>
    </source>
</evidence>
<organism evidence="1 2">
    <name type="scientific">Candidatus Magnetoglobus multicellularis str. Araruama</name>
    <dbReference type="NCBI Taxonomy" id="890399"/>
    <lineage>
        <taxon>Bacteria</taxon>
        <taxon>Pseudomonadati</taxon>
        <taxon>Thermodesulfobacteriota</taxon>
        <taxon>Desulfobacteria</taxon>
        <taxon>Desulfobacterales</taxon>
        <taxon>Desulfobacteraceae</taxon>
        <taxon>Candidatus Magnetoglobus</taxon>
    </lineage>
</organism>
<name>A0A1V1PAU3_9BACT</name>
<protein>
    <submittedName>
        <fullName evidence="1">Uncharacterized protein</fullName>
    </submittedName>
</protein>
<reference evidence="2" key="1">
    <citation type="submission" date="2012-11" db="EMBL/GenBank/DDBJ databases">
        <authorList>
            <person name="Lucero-Rivera Y.E."/>
            <person name="Tovar-Ramirez D."/>
        </authorList>
    </citation>
    <scope>NUCLEOTIDE SEQUENCE [LARGE SCALE GENOMIC DNA]</scope>
    <source>
        <strain evidence="2">Araruama</strain>
    </source>
</reference>
<evidence type="ECO:0000313" key="1">
    <source>
        <dbReference type="EMBL" id="ETR71971.1"/>
    </source>
</evidence>
<sequence length="641" mass="68209">MIRGKLYLDGSGNDPIYYRDSFGSGDWTALEVGGGEIVANSVGYTELAAGSVRTTELADDAVTVTKIAGENGNGKVITTDGSGNTSWDYVKNAVQEFTVKSGETITAGDIVTYVNGTIQKGVGGKTSDFSMTTPYTMWENTGSSYHNAVKLSDSKFIVCSKSNSTDSTLKVGTLSGTSISWGDPYSFSGDGYTWQKMGRLDNSKVVIAYRKQNAGNKVAAIIAEISGNVISFGAEEELYDSNHAAELISLAILNSSKFAVVFGDDTNSTQYVVVGDVNETTITHGNAYTFDTKKTYYHVIGALSETKIVVAYYTLSPNTAYCIVGNITGTDVSWGDRYTYNTAASMYNSLVVLNDSQFLIAYQDWGNSSYGTAIIGEVNGTTVSYGTPSVFKNENTSDIAISKFDETSLVIAYQASNKGYAVSGNISGTNITFGNEQEVLTSTYWSYPSCEVINDSQFVVIYRKGNDSAYASIGSYLSIYSTGIASTGGTAGENVKVVFSGVVDNLSGLSANTKYYADDNGNLTTTETERFIGTALSTTSLLIQSALPGAQTIEDGYITAPKLSASGGSSLGNGNISQVLQSNGDGTFQWSDINGTVKINDALKLTPISSAPSNPSAGWMYFDSNDNTLKVFDGTSWQNCW</sequence>
<accession>A0A1V1PAU3</accession>
<dbReference type="AlphaFoldDB" id="A0A1V1PAU3"/>
<comment type="caution">
    <text evidence="1">The sequence shown here is derived from an EMBL/GenBank/DDBJ whole genome shotgun (WGS) entry which is preliminary data.</text>
</comment>
<gene>
    <name evidence="1" type="ORF">OMM_02078</name>
</gene>